<dbReference type="AlphaFoldDB" id="A0A2M7ASK2"/>
<sequence length="280" mass="30852">MVGRFLSRLFIPQESNNHRALILQPSFLGLFIAIYLLNQSLLQSLTIARPGILGYSSEITADKVWTLTNQERQLQNLPILQYSSVLSESAAAKAKNMFSENYWAHSSPSGKVPWDFFREAGYQYSVAGENLAKDFYDTESLIKAWMNSPTHRANIINDKYQEIGIGVINGVLNGMKTTLVVQHFGTPLDGRVLASTPPSSTVNTVQNFGPVSSIKPINPALISKTLGSIMFLIIIGVLIVDSYITLKNRTSRLTGSSAGHIGFLLIILALLIFSRQGTIF</sequence>
<feature type="transmembrane region" description="Helical" evidence="1">
    <location>
        <begin position="257"/>
        <end position="274"/>
    </location>
</feature>
<keyword evidence="1" id="KW-1133">Transmembrane helix</keyword>
<dbReference type="Gene3D" id="3.40.33.10">
    <property type="entry name" value="CAP"/>
    <property type="match status" value="1"/>
</dbReference>
<dbReference type="Proteomes" id="UP000231407">
    <property type="component" value="Unassembled WGS sequence"/>
</dbReference>
<evidence type="ECO:0000313" key="3">
    <source>
        <dbReference type="EMBL" id="PIU73598.1"/>
    </source>
</evidence>
<dbReference type="PANTHER" id="PTHR31157">
    <property type="entry name" value="SCP DOMAIN-CONTAINING PROTEIN"/>
    <property type="match status" value="1"/>
</dbReference>
<dbReference type="InterPro" id="IPR035940">
    <property type="entry name" value="CAP_sf"/>
</dbReference>
<evidence type="ECO:0000259" key="2">
    <source>
        <dbReference type="Pfam" id="PF00188"/>
    </source>
</evidence>
<comment type="caution">
    <text evidence="3">The sequence shown here is derived from an EMBL/GenBank/DDBJ whole genome shotgun (WGS) entry which is preliminary data.</text>
</comment>
<dbReference type="SUPFAM" id="SSF55797">
    <property type="entry name" value="PR-1-like"/>
    <property type="match status" value="1"/>
</dbReference>
<feature type="domain" description="SCP" evidence="2">
    <location>
        <begin position="67"/>
        <end position="170"/>
    </location>
</feature>
<organism evidence="3 4">
    <name type="scientific">Candidatus Shapirobacteria bacterium CG06_land_8_20_14_3_00_40_12</name>
    <dbReference type="NCBI Taxonomy" id="1974881"/>
    <lineage>
        <taxon>Bacteria</taxon>
        <taxon>Candidatus Shapironibacteriota</taxon>
    </lineage>
</organism>
<accession>A0A2M7ASK2</accession>
<proteinExistence type="predicted"/>
<protein>
    <recommendedName>
        <fullName evidence="2">SCP domain-containing protein</fullName>
    </recommendedName>
</protein>
<keyword evidence="1" id="KW-0472">Membrane</keyword>
<dbReference type="InterPro" id="IPR014044">
    <property type="entry name" value="CAP_dom"/>
</dbReference>
<reference evidence="4" key="1">
    <citation type="submission" date="2017-09" db="EMBL/GenBank/DDBJ databases">
        <title>Depth-based differentiation of microbial function through sediment-hosted aquifers and enrichment of novel symbionts in the deep terrestrial subsurface.</title>
        <authorList>
            <person name="Probst A.J."/>
            <person name="Ladd B."/>
            <person name="Jarett J.K."/>
            <person name="Geller-Mcgrath D.E."/>
            <person name="Sieber C.M.K."/>
            <person name="Emerson J.B."/>
            <person name="Anantharaman K."/>
            <person name="Thomas B.C."/>
            <person name="Malmstrom R."/>
            <person name="Stieglmeier M."/>
            <person name="Klingl A."/>
            <person name="Woyke T."/>
            <person name="Ryan C.M."/>
            <person name="Banfield J.F."/>
        </authorList>
    </citation>
    <scope>NUCLEOTIDE SEQUENCE [LARGE SCALE GENOMIC DNA]</scope>
</reference>
<dbReference type="PANTHER" id="PTHR31157:SF1">
    <property type="entry name" value="SCP DOMAIN-CONTAINING PROTEIN"/>
    <property type="match status" value="1"/>
</dbReference>
<dbReference type="CDD" id="cd05379">
    <property type="entry name" value="CAP_bacterial"/>
    <property type="match status" value="1"/>
</dbReference>
<gene>
    <name evidence="3" type="ORF">COS78_01505</name>
</gene>
<keyword evidence="1" id="KW-0812">Transmembrane</keyword>
<evidence type="ECO:0000256" key="1">
    <source>
        <dbReference type="SAM" id="Phobius"/>
    </source>
</evidence>
<name>A0A2M7ASK2_9BACT</name>
<dbReference type="EMBL" id="PEWA01000017">
    <property type="protein sequence ID" value="PIU73598.1"/>
    <property type="molecule type" value="Genomic_DNA"/>
</dbReference>
<feature type="transmembrane region" description="Helical" evidence="1">
    <location>
        <begin position="225"/>
        <end position="245"/>
    </location>
</feature>
<evidence type="ECO:0000313" key="4">
    <source>
        <dbReference type="Proteomes" id="UP000231407"/>
    </source>
</evidence>
<dbReference type="Pfam" id="PF00188">
    <property type="entry name" value="CAP"/>
    <property type="match status" value="1"/>
</dbReference>